<dbReference type="PANTHER" id="PTHR23501:SF191">
    <property type="entry name" value="VACUOLAR BASIC AMINO ACID TRANSPORTER 4"/>
    <property type="match status" value="1"/>
</dbReference>
<feature type="region of interest" description="Disordered" evidence="7">
    <location>
        <begin position="1"/>
        <end position="69"/>
    </location>
</feature>
<dbReference type="CDD" id="cd17502">
    <property type="entry name" value="MFS_Azr1_MDR_like"/>
    <property type="match status" value="1"/>
</dbReference>
<feature type="region of interest" description="Disordered" evidence="7">
    <location>
        <begin position="640"/>
        <end position="667"/>
    </location>
</feature>
<dbReference type="InterPro" id="IPR036259">
    <property type="entry name" value="MFS_trans_sf"/>
</dbReference>
<keyword evidence="6 8" id="KW-0472">Membrane</keyword>
<evidence type="ECO:0000256" key="3">
    <source>
        <dbReference type="ARBA" id="ARBA00022448"/>
    </source>
</evidence>
<feature type="transmembrane region" description="Helical" evidence="8">
    <location>
        <begin position="534"/>
        <end position="557"/>
    </location>
</feature>
<evidence type="ECO:0000256" key="1">
    <source>
        <dbReference type="ARBA" id="ARBA00004127"/>
    </source>
</evidence>
<evidence type="ECO:0000256" key="2">
    <source>
        <dbReference type="ARBA" id="ARBA00008335"/>
    </source>
</evidence>
<feature type="transmembrane region" description="Helical" evidence="8">
    <location>
        <begin position="611"/>
        <end position="633"/>
    </location>
</feature>
<gene>
    <name evidence="10" type="ORF">H4219_004554</name>
</gene>
<protein>
    <recommendedName>
        <fullName evidence="9">Major facilitator superfamily (MFS) profile domain-containing protein</fullName>
    </recommendedName>
</protein>
<feature type="transmembrane region" description="Helical" evidence="8">
    <location>
        <begin position="472"/>
        <end position="491"/>
    </location>
</feature>
<dbReference type="SUPFAM" id="SSF103473">
    <property type="entry name" value="MFS general substrate transporter"/>
    <property type="match status" value="2"/>
</dbReference>
<dbReference type="GO" id="GO:0005886">
    <property type="term" value="C:plasma membrane"/>
    <property type="evidence" value="ECO:0007669"/>
    <property type="project" value="TreeGrafter"/>
</dbReference>
<reference evidence="10" key="1">
    <citation type="submission" date="2022-07" db="EMBL/GenBank/DDBJ databases">
        <title>Phylogenomic reconstructions and comparative analyses of Kickxellomycotina fungi.</title>
        <authorList>
            <person name="Reynolds N.K."/>
            <person name="Stajich J.E."/>
            <person name="Barry K."/>
            <person name="Grigoriev I.V."/>
            <person name="Crous P."/>
            <person name="Smith M.E."/>
        </authorList>
    </citation>
    <scope>NUCLEOTIDE SEQUENCE</scope>
    <source>
        <strain evidence="10">NBRC 100468</strain>
    </source>
</reference>
<evidence type="ECO:0000256" key="4">
    <source>
        <dbReference type="ARBA" id="ARBA00022692"/>
    </source>
</evidence>
<dbReference type="GO" id="GO:0012505">
    <property type="term" value="C:endomembrane system"/>
    <property type="evidence" value="ECO:0007669"/>
    <property type="project" value="UniProtKB-SubCell"/>
</dbReference>
<dbReference type="InterPro" id="IPR011701">
    <property type="entry name" value="MFS"/>
</dbReference>
<dbReference type="Gene3D" id="1.20.1250.20">
    <property type="entry name" value="MFS general substrate transporter like domains"/>
    <property type="match status" value="1"/>
</dbReference>
<dbReference type="FunFam" id="1.20.1720.10:FF:000013">
    <property type="entry name" value="Related to multidrug resistance proteins"/>
    <property type="match status" value="1"/>
</dbReference>
<feature type="transmembrane region" description="Helical" evidence="8">
    <location>
        <begin position="195"/>
        <end position="214"/>
    </location>
</feature>
<comment type="subcellular location">
    <subcellularLocation>
        <location evidence="1">Endomembrane system</location>
        <topology evidence="1">Multi-pass membrane protein</topology>
    </subcellularLocation>
</comment>
<evidence type="ECO:0000256" key="8">
    <source>
        <dbReference type="SAM" id="Phobius"/>
    </source>
</evidence>
<comment type="caution">
    <text evidence="10">The sequence shown here is derived from an EMBL/GenBank/DDBJ whole genome shotgun (WGS) entry which is preliminary data.</text>
</comment>
<dbReference type="EMBL" id="JANBPU010000170">
    <property type="protein sequence ID" value="KAJ1914955.1"/>
    <property type="molecule type" value="Genomic_DNA"/>
</dbReference>
<proteinExistence type="inferred from homology"/>
<dbReference type="Proteomes" id="UP001150538">
    <property type="component" value="Unassembled WGS sequence"/>
</dbReference>
<dbReference type="Gene3D" id="1.20.1720.10">
    <property type="entry name" value="Multidrug resistance protein D"/>
    <property type="match status" value="1"/>
</dbReference>
<dbReference type="PANTHER" id="PTHR23501">
    <property type="entry name" value="MAJOR FACILITATOR SUPERFAMILY"/>
    <property type="match status" value="1"/>
</dbReference>
<dbReference type="AlphaFoldDB" id="A0A9W8DR58"/>
<evidence type="ECO:0000256" key="6">
    <source>
        <dbReference type="ARBA" id="ARBA00023136"/>
    </source>
</evidence>
<accession>A0A9W8DR58</accession>
<keyword evidence="5 8" id="KW-1133">Transmembrane helix</keyword>
<feature type="transmembrane region" description="Helical" evidence="8">
    <location>
        <begin position="220"/>
        <end position="241"/>
    </location>
</feature>
<dbReference type="PROSITE" id="PS50850">
    <property type="entry name" value="MFS"/>
    <property type="match status" value="1"/>
</dbReference>
<feature type="transmembrane region" description="Helical" evidence="8">
    <location>
        <begin position="338"/>
        <end position="357"/>
    </location>
</feature>
<feature type="compositionally biased region" description="Polar residues" evidence="7">
    <location>
        <begin position="23"/>
        <end position="55"/>
    </location>
</feature>
<feature type="transmembrane region" description="Helical" evidence="8">
    <location>
        <begin position="447"/>
        <end position="465"/>
    </location>
</feature>
<evidence type="ECO:0000313" key="11">
    <source>
        <dbReference type="Proteomes" id="UP001150538"/>
    </source>
</evidence>
<evidence type="ECO:0000259" key="9">
    <source>
        <dbReference type="PROSITE" id="PS50850"/>
    </source>
</evidence>
<keyword evidence="4 8" id="KW-0812">Transmembrane</keyword>
<dbReference type="GO" id="GO:0022857">
    <property type="term" value="F:transmembrane transporter activity"/>
    <property type="evidence" value="ECO:0007669"/>
    <property type="project" value="InterPro"/>
</dbReference>
<keyword evidence="11" id="KW-1185">Reference proteome</keyword>
<feature type="transmembrane region" description="Helical" evidence="8">
    <location>
        <begin position="253"/>
        <end position="276"/>
    </location>
</feature>
<evidence type="ECO:0000256" key="7">
    <source>
        <dbReference type="SAM" id="MobiDB-lite"/>
    </source>
</evidence>
<dbReference type="Pfam" id="PF07690">
    <property type="entry name" value="MFS_1"/>
    <property type="match status" value="1"/>
</dbReference>
<feature type="transmembrane region" description="Helical" evidence="8">
    <location>
        <begin position="369"/>
        <end position="391"/>
    </location>
</feature>
<organism evidence="10 11">
    <name type="scientific">Mycoemilia scoparia</name>
    <dbReference type="NCBI Taxonomy" id="417184"/>
    <lineage>
        <taxon>Eukaryota</taxon>
        <taxon>Fungi</taxon>
        <taxon>Fungi incertae sedis</taxon>
        <taxon>Zoopagomycota</taxon>
        <taxon>Kickxellomycotina</taxon>
        <taxon>Kickxellomycetes</taxon>
        <taxon>Kickxellales</taxon>
        <taxon>Kickxellaceae</taxon>
        <taxon>Mycoemilia</taxon>
    </lineage>
</organism>
<keyword evidence="3" id="KW-0813">Transport</keyword>
<comment type="similarity">
    <text evidence="2">Belongs to the major facilitator superfamily.</text>
</comment>
<name>A0A9W8DR58_9FUNG</name>
<feature type="compositionally biased region" description="Low complexity" evidence="7">
    <location>
        <begin position="644"/>
        <end position="654"/>
    </location>
</feature>
<feature type="domain" description="Major facilitator superfamily (MFS) profile" evidence="9">
    <location>
        <begin position="129"/>
        <end position="641"/>
    </location>
</feature>
<feature type="transmembrane region" description="Helical" evidence="8">
    <location>
        <begin position="164"/>
        <end position="183"/>
    </location>
</feature>
<dbReference type="InterPro" id="IPR020846">
    <property type="entry name" value="MFS_dom"/>
</dbReference>
<feature type="transmembrane region" description="Helical" evidence="8">
    <location>
        <begin position="403"/>
        <end position="427"/>
    </location>
</feature>
<evidence type="ECO:0000256" key="5">
    <source>
        <dbReference type="ARBA" id="ARBA00022989"/>
    </source>
</evidence>
<feature type="transmembrane region" description="Helical" evidence="8">
    <location>
        <begin position="288"/>
        <end position="306"/>
    </location>
</feature>
<feature type="transmembrane region" description="Helical" evidence="8">
    <location>
        <begin position="503"/>
        <end position="522"/>
    </location>
</feature>
<sequence length="667" mass="71312">MGFQENSLKSDIVPKVSEWVENDSPSTLYSGSPLDSTRDITNLNDNNTAGSTNSTNKEDAEKFGVSLDPSGSGISGDTIVFSKTDIESQTIKHKSSSSFISSSSTTCDDNDDNEDKPRVQLPLPKFLIICFGLFLAMLLAAMDQTIVAAILPTIGKDFNSLSSATGWVATSYLVTMTSFQPLYGKLSDIFGRLQILTFALTIFLIGSALCGSAQTMVWLIIARAVTGIGGGGIISIVMVIISDITTIKERGRYMGYFSTAWAVASVLGPILGGVFTEKISMGGWRWCFYINLPVGAITIITTLIFLRVPQSNTTTTTGGGGGGGGGGGWKSKLKRVDFLGSFVVVSGLVLLLLALSWGGKEYTWNSPLIIALFVVGVLLLIGFALIEIYVAPEPIITPSLFKIRSVVAIFVASMMAGMVMYSMIFYLPLYFAVTHNMTAIESGVRLLPFHVPVTTFAIMAGIFMSRFGYYRLVGGVGFVLATIGNGILTLLAPDSNLGQQIGYPILSGIGIGLVLNPTFVIAQASVKPDMVAVVTSLIVFTRTIGGVFGIAISNAVFTNSLKSNLKQVAKEFPEYMKTILEAQDDSSLIWNPDVGLPLDVRDLAIDAYGKALHWFFVLMVPLAGLGLISILCVGRVVSKRPARSSSGSNGSNGSQKDRNEKIMIVTE</sequence>
<feature type="transmembrane region" description="Helical" evidence="8">
    <location>
        <begin position="126"/>
        <end position="152"/>
    </location>
</feature>
<evidence type="ECO:0000313" key="10">
    <source>
        <dbReference type="EMBL" id="KAJ1914955.1"/>
    </source>
</evidence>
<dbReference type="OrthoDB" id="10021397at2759"/>